<dbReference type="InterPro" id="IPR036928">
    <property type="entry name" value="AS_sf"/>
</dbReference>
<dbReference type="Gene3D" id="3.10.450.50">
    <property type="match status" value="1"/>
</dbReference>
<organism evidence="3 4">
    <name type="scientific">Curtobacterium oceanosedimentum</name>
    <dbReference type="NCBI Taxonomy" id="465820"/>
    <lineage>
        <taxon>Bacteria</taxon>
        <taxon>Bacillati</taxon>
        <taxon>Actinomycetota</taxon>
        <taxon>Actinomycetes</taxon>
        <taxon>Micrococcales</taxon>
        <taxon>Microbacteriaceae</taxon>
        <taxon>Curtobacterium</taxon>
    </lineage>
</organism>
<dbReference type="SUPFAM" id="SSF75304">
    <property type="entry name" value="Amidase signature (AS) enzymes"/>
    <property type="match status" value="1"/>
</dbReference>
<dbReference type="OrthoDB" id="182039at2"/>
<dbReference type="SUPFAM" id="SSF54427">
    <property type="entry name" value="NTF2-like"/>
    <property type="match status" value="1"/>
</dbReference>
<dbReference type="Pfam" id="PF11533">
    <property type="entry name" value="AtzH-like"/>
    <property type="match status" value="1"/>
</dbReference>
<dbReference type="EMBL" id="LDRC01000062">
    <property type="protein sequence ID" value="KTR51070.1"/>
    <property type="molecule type" value="Genomic_DNA"/>
</dbReference>
<name>A0A147DNS4_9MICO</name>
<feature type="domain" description="Amidase" evidence="2">
    <location>
        <begin position="148"/>
        <end position="313"/>
    </location>
</feature>
<dbReference type="Proteomes" id="UP000072763">
    <property type="component" value="Unassembled WGS sequence"/>
</dbReference>
<gene>
    <name evidence="3" type="ORF">NS359_12035</name>
</gene>
<dbReference type="InterPro" id="IPR024507">
    <property type="entry name" value="AtzH-like"/>
</dbReference>
<sequence>MSAAARSAGGPTAPPGLLDALDAYERALAQDDLAALDDAFVRSPSTLRGDDRGLLVGHDAISAFRGTRGGIAARHLSRVEVRVLAEDLALVVSVSTFRDGGSGLQTQLWRRDADAWRIEAAHVTGRQRPLDTTVWRVVGDPLLPPTGSGPLDGVSVAVKDLYAVAGHRVGAGNPTYLRESEPADASAAAVAALLDAGASVRGIARTDEFAYALTGRNEHHGTPPNGADPSRVPGGSSSGSASAVRSGAADVGLGTDTAGSLRIPASYQGLWGLRTTHGIVDRAGLLPLAPSFDTVGWLTRDADSLVRALDASVPAASHHASDAGTPVVLAELLAAADPATQDAFHAVAGDLPVVTLDDLGLPPLDDLRELLRLVQGAEATAAHGTWIAAHPGALGDVVGARFAAAAANEPDLVTAARERFPVVRAAIRAALADRVLVTPTAPGPAPSLTASAAELERVRTATTTMTALASVGGVPSVSVPALIVDGAPVGVCLTGGTGTDRALVTTAERWLRDGVGASLPAGAV</sequence>
<evidence type="ECO:0000313" key="4">
    <source>
        <dbReference type="Proteomes" id="UP000072763"/>
    </source>
</evidence>
<accession>A0A147DNS4</accession>
<dbReference type="PANTHER" id="PTHR46310">
    <property type="entry name" value="AMIDASE 1"/>
    <property type="match status" value="1"/>
</dbReference>
<dbReference type="AlphaFoldDB" id="A0A147DNS4"/>
<dbReference type="Gene3D" id="3.90.1300.10">
    <property type="entry name" value="Amidase signature (AS) domain"/>
    <property type="match status" value="1"/>
</dbReference>
<dbReference type="InterPro" id="IPR032710">
    <property type="entry name" value="NTF2-like_dom_sf"/>
</dbReference>
<dbReference type="STRING" id="465820.NS263_03025"/>
<dbReference type="InterPro" id="IPR023631">
    <property type="entry name" value="Amidase_dom"/>
</dbReference>
<evidence type="ECO:0000313" key="3">
    <source>
        <dbReference type="EMBL" id="KTR51070.1"/>
    </source>
</evidence>
<feature type="region of interest" description="Disordered" evidence="1">
    <location>
        <begin position="215"/>
        <end position="248"/>
    </location>
</feature>
<dbReference type="PATRIC" id="fig|465820.4.peg.2652"/>
<feature type="compositionally biased region" description="Low complexity" evidence="1">
    <location>
        <begin position="229"/>
        <end position="248"/>
    </location>
</feature>
<dbReference type="PANTHER" id="PTHR46310:SF7">
    <property type="entry name" value="AMIDASE 1"/>
    <property type="match status" value="1"/>
</dbReference>
<dbReference type="Pfam" id="PF01425">
    <property type="entry name" value="Amidase"/>
    <property type="match status" value="1"/>
</dbReference>
<evidence type="ECO:0000259" key="2">
    <source>
        <dbReference type="Pfam" id="PF01425"/>
    </source>
</evidence>
<proteinExistence type="predicted"/>
<protein>
    <recommendedName>
        <fullName evidence="2">Amidase domain-containing protein</fullName>
    </recommendedName>
</protein>
<comment type="caution">
    <text evidence="3">The sequence shown here is derived from an EMBL/GenBank/DDBJ whole genome shotgun (WGS) entry which is preliminary data.</text>
</comment>
<dbReference type="RefSeq" id="WP_058750243.1">
    <property type="nucleotide sequence ID" value="NZ_LDRC01000062.1"/>
</dbReference>
<evidence type="ECO:0000256" key="1">
    <source>
        <dbReference type="SAM" id="MobiDB-lite"/>
    </source>
</evidence>
<reference evidence="3 4" key="1">
    <citation type="journal article" date="2016" name="Front. Microbiol.">
        <title>Genomic Resource of Rice Seed Associated Bacteria.</title>
        <authorList>
            <person name="Midha S."/>
            <person name="Bansal K."/>
            <person name="Sharma S."/>
            <person name="Kumar N."/>
            <person name="Patil P.P."/>
            <person name="Chaudhry V."/>
            <person name="Patil P.B."/>
        </authorList>
    </citation>
    <scope>NUCLEOTIDE SEQUENCE [LARGE SCALE GENOMIC DNA]</scope>
    <source>
        <strain evidence="3 4">NS359</strain>
    </source>
</reference>